<dbReference type="AlphaFoldDB" id="A0A9P3M1M5"/>
<evidence type="ECO:0000256" key="1">
    <source>
        <dbReference type="SAM" id="MobiDB-lite"/>
    </source>
</evidence>
<feature type="compositionally biased region" description="Polar residues" evidence="1">
    <location>
        <begin position="473"/>
        <end position="487"/>
    </location>
</feature>
<feature type="compositionally biased region" description="Low complexity" evidence="1">
    <location>
        <begin position="209"/>
        <end position="228"/>
    </location>
</feature>
<comment type="caution">
    <text evidence="3">The sequence shown here is derived from an EMBL/GenBank/DDBJ whole genome shotgun (WGS) entry which is preliminary data.</text>
</comment>
<dbReference type="Proteomes" id="UP000827284">
    <property type="component" value="Unassembled WGS sequence"/>
</dbReference>
<feature type="region of interest" description="Disordered" evidence="1">
    <location>
        <begin position="209"/>
        <end position="615"/>
    </location>
</feature>
<name>A0A9P3M1M5_9FUNG</name>
<organism evidence="3 4">
    <name type="scientific">Entomortierella parvispora</name>
    <dbReference type="NCBI Taxonomy" id="205924"/>
    <lineage>
        <taxon>Eukaryota</taxon>
        <taxon>Fungi</taxon>
        <taxon>Fungi incertae sedis</taxon>
        <taxon>Mucoromycota</taxon>
        <taxon>Mortierellomycotina</taxon>
        <taxon>Mortierellomycetes</taxon>
        <taxon>Mortierellales</taxon>
        <taxon>Mortierellaceae</taxon>
        <taxon>Entomortierella</taxon>
    </lineage>
</organism>
<evidence type="ECO:0000313" key="4">
    <source>
        <dbReference type="Proteomes" id="UP000827284"/>
    </source>
</evidence>
<dbReference type="SMART" id="SM00239">
    <property type="entry name" value="C2"/>
    <property type="match status" value="1"/>
</dbReference>
<protein>
    <recommendedName>
        <fullName evidence="2">C2 domain-containing protein</fullName>
    </recommendedName>
</protein>
<feature type="compositionally biased region" description="Low complexity" evidence="1">
    <location>
        <begin position="492"/>
        <end position="520"/>
    </location>
</feature>
<feature type="region of interest" description="Disordered" evidence="1">
    <location>
        <begin position="1"/>
        <end position="27"/>
    </location>
</feature>
<gene>
    <name evidence="3" type="ORF">EMPS_10908</name>
</gene>
<proteinExistence type="predicted"/>
<feature type="compositionally biased region" description="Low complexity" evidence="1">
    <location>
        <begin position="340"/>
        <end position="381"/>
    </location>
</feature>
<dbReference type="EMBL" id="BQFW01000015">
    <property type="protein sequence ID" value="GJJ78549.1"/>
    <property type="molecule type" value="Genomic_DNA"/>
</dbReference>
<reference evidence="3" key="1">
    <citation type="submission" date="2021-11" db="EMBL/GenBank/DDBJ databases">
        <authorList>
            <person name="Herlambang A."/>
            <person name="Guo Y."/>
            <person name="Takashima Y."/>
            <person name="Nishizawa T."/>
        </authorList>
    </citation>
    <scope>NUCLEOTIDE SEQUENCE</scope>
    <source>
        <strain evidence="3">E1425</strain>
    </source>
</reference>
<dbReference type="Gene3D" id="2.60.40.150">
    <property type="entry name" value="C2 domain"/>
    <property type="match status" value="1"/>
</dbReference>
<feature type="region of interest" description="Disordered" evidence="1">
    <location>
        <begin position="162"/>
        <end position="185"/>
    </location>
</feature>
<feature type="domain" description="C2" evidence="2">
    <location>
        <begin position="15"/>
        <end position="138"/>
    </location>
</feature>
<dbReference type="InterPro" id="IPR052981">
    <property type="entry name" value="Ingression_C2_domain"/>
</dbReference>
<feature type="compositionally biased region" description="Pro residues" evidence="1">
    <location>
        <begin position="311"/>
        <end position="325"/>
    </location>
</feature>
<dbReference type="InterPro" id="IPR000008">
    <property type="entry name" value="C2_dom"/>
</dbReference>
<sequence length="615" mass="65997">MHKLFQGARNHISPPVNKPLPEPLVDPDEGKTAIGELIIIPIQGRDLPNRERFGKQDPFILFKLGNVSKRTMTDIRGGQRPRWKDEQVEILMYDSDAKDATSLFVSCLDEDHQRNELIGDCVINLAKVMEKGEHDDWFELSYKGREAGELMLQLTYYSHDLDSPLHKQNRPPNPPVPSGTLAGRRPIHPVNPVVAAVKADAAAAAAAKADSAAARPTTTPATALVPTAKLDSGPIYQPPSIPAAPADGRNSPSGQNQYIGHPAPQMAPNHPFGQQLPTGAGPYGTVNGFQSFSPPQPTYPPQNAQQHRPDLYPPVGYPPHNPGYPPQQTGYPPQLPGYPPQQSGYPPQQSGYPPQQSGYPPQQSGYPPQQSGYPPQQIGYPSQQTGYPPQQMYPPANGGYPPQHNSFSGYPPQMNNSHNGQGYPPQHNTFNGYPPRPNSSNGLYPPAGSHIGPGGLYPLSQSSGYPPAGYPFATTSSSLYPPIQTTAGGRGSFSSSDEPSRPHSSLGISSPSSSPPTQSRPVPPIPTSAAGGYSTLPGSYPGMFPGPSQYLDVHNNQSELSGHKVSVNHGQTTSTFPNGHAPRARSMSPPELPPRNNPSSRPPSYNQALFSPPGR</sequence>
<feature type="compositionally biased region" description="Polar residues" evidence="1">
    <location>
        <begin position="403"/>
        <end position="431"/>
    </location>
</feature>
<dbReference type="InterPro" id="IPR035892">
    <property type="entry name" value="C2_domain_sf"/>
</dbReference>
<keyword evidence="4" id="KW-1185">Reference proteome</keyword>
<evidence type="ECO:0000259" key="2">
    <source>
        <dbReference type="PROSITE" id="PS50004"/>
    </source>
</evidence>
<dbReference type="OrthoDB" id="270970at2759"/>
<feature type="compositionally biased region" description="Polar residues" evidence="1">
    <location>
        <begin position="568"/>
        <end position="577"/>
    </location>
</feature>
<accession>A0A9P3M1M5</accession>
<dbReference type="PROSITE" id="PS50004">
    <property type="entry name" value="C2"/>
    <property type="match status" value="1"/>
</dbReference>
<dbReference type="SUPFAM" id="SSF49562">
    <property type="entry name" value="C2 domain (Calcium/lipid-binding domain, CaLB)"/>
    <property type="match status" value="1"/>
</dbReference>
<dbReference type="Pfam" id="PF00168">
    <property type="entry name" value="C2"/>
    <property type="match status" value="1"/>
</dbReference>
<dbReference type="PANTHER" id="PTHR47052">
    <property type="entry name" value="CONSERVED SERINE PROLINE-RICH PROTEIN (AFU_ORTHOLOGUE AFUA_2G01790)"/>
    <property type="match status" value="1"/>
</dbReference>
<reference evidence="3" key="2">
    <citation type="journal article" date="2022" name="Microbiol. Resour. Announc.">
        <title>Whole-Genome Sequence of Entomortierella parvispora E1425, a Mucoromycotan Fungus Associated with Burkholderiaceae-Related Endosymbiotic Bacteria.</title>
        <authorList>
            <person name="Herlambang A."/>
            <person name="Guo Y."/>
            <person name="Takashima Y."/>
            <person name="Narisawa K."/>
            <person name="Ohta H."/>
            <person name="Nishizawa T."/>
        </authorList>
    </citation>
    <scope>NUCLEOTIDE SEQUENCE</scope>
    <source>
        <strain evidence="3">E1425</strain>
    </source>
</reference>
<evidence type="ECO:0000313" key="3">
    <source>
        <dbReference type="EMBL" id="GJJ78549.1"/>
    </source>
</evidence>
<dbReference type="PANTHER" id="PTHR47052:SF3">
    <property type="entry name" value="INGRESSION PROTEIN 1"/>
    <property type="match status" value="1"/>
</dbReference>